<feature type="chain" id="PRO_5015331277" evidence="1">
    <location>
        <begin position="22"/>
        <end position="297"/>
    </location>
</feature>
<dbReference type="AlphaFoldDB" id="A0A2R5GCR5"/>
<sequence>MRYFRLCATVGLICALAFAQGKDLRGHRVIDDVIDQPTKSEAKRRALGRRRRRRKSRTKKIKIKKKDAKYLEEGTVCRAIYDEWIEREDSLQFSKCIENPMTAMMINQNGETCLQLDRTDCKTTDGCMWIANMFAGSLTSKQGQSEKCVPDPCFRINNGQCTIQHTGGRCVWYTKAMNAARGFSSAGCYQSPCNNPIKNTPNGCVNSGNDFYKCSWCGSQLGCQNAELTSKAQCWNIGQTEGCNNCKSNVLSETSSCKSDQCKSACCQSPYCECIAARAADVALDIGNTVSDDQRRQ</sequence>
<gene>
    <name evidence="2" type="ORF">FCC1311_049872</name>
</gene>
<accession>A0A2R5GCR5</accession>
<evidence type="ECO:0000313" key="3">
    <source>
        <dbReference type="Proteomes" id="UP000241890"/>
    </source>
</evidence>
<keyword evidence="3" id="KW-1185">Reference proteome</keyword>
<dbReference type="EMBL" id="BEYU01000048">
    <property type="protein sequence ID" value="GBG28766.1"/>
    <property type="molecule type" value="Genomic_DNA"/>
</dbReference>
<dbReference type="InParanoid" id="A0A2R5GCR5"/>
<dbReference type="Proteomes" id="UP000241890">
    <property type="component" value="Unassembled WGS sequence"/>
</dbReference>
<evidence type="ECO:0000313" key="2">
    <source>
        <dbReference type="EMBL" id="GBG28766.1"/>
    </source>
</evidence>
<organism evidence="2 3">
    <name type="scientific">Hondaea fermentalgiana</name>
    <dbReference type="NCBI Taxonomy" id="2315210"/>
    <lineage>
        <taxon>Eukaryota</taxon>
        <taxon>Sar</taxon>
        <taxon>Stramenopiles</taxon>
        <taxon>Bigyra</taxon>
        <taxon>Labyrinthulomycetes</taxon>
        <taxon>Thraustochytrida</taxon>
        <taxon>Thraustochytriidae</taxon>
        <taxon>Hondaea</taxon>
    </lineage>
</organism>
<evidence type="ECO:0000256" key="1">
    <source>
        <dbReference type="SAM" id="SignalP"/>
    </source>
</evidence>
<feature type="signal peptide" evidence="1">
    <location>
        <begin position="1"/>
        <end position="21"/>
    </location>
</feature>
<reference evidence="2 3" key="1">
    <citation type="submission" date="2017-12" db="EMBL/GenBank/DDBJ databases">
        <title>Sequencing, de novo assembly and annotation of complete genome of a new Thraustochytrid species, strain FCC1311.</title>
        <authorList>
            <person name="Sedici K."/>
            <person name="Godart F."/>
            <person name="Aiese Cigliano R."/>
            <person name="Sanseverino W."/>
            <person name="Barakat M."/>
            <person name="Ortet P."/>
            <person name="Marechal E."/>
            <person name="Cagnac O."/>
            <person name="Amato A."/>
        </authorList>
    </citation>
    <scope>NUCLEOTIDE SEQUENCE [LARGE SCALE GENOMIC DNA]</scope>
</reference>
<comment type="caution">
    <text evidence="2">The sequence shown here is derived from an EMBL/GenBank/DDBJ whole genome shotgun (WGS) entry which is preliminary data.</text>
</comment>
<protein>
    <submittedName>
        <fullName evidence="2">Uncharacterized protein</fullName>
    </submittedName>
</protein>
<name>A0A2R5GCR5_9STRA</name>
<proteinExistence type="predicted"/>
<keyword evidence="1" id="KW-0732">Signal</keyword>